<feature type="region of interest" description="Disordered" evidence="1">
    <location>
        <begin position="1282"/>
        <end position="1304"/>
    </location>
</feature>
<reference evidence="2" key="1">
    <citation type="submission" date="2020-05" db="EMBL/GenBank/DDBJ databases">
        <title>Evolutionary and genomic comparisons of hybrid uninucleate and nonhybrid Rhizoctonia fungi.</title>
        <authorList>
            <person name="Li C."/>
            <person name="Chen X."/>
        </authorList>
    </citation>
    <scope>NUCLEOTIDE SEQUENCE</scope>
    <source>
        <strain evidence="2">AG-1 IA</strain>
    </source>
</reference>
<feature type="compositionally biased region" description="Polar residues" evidence="1">
    <location>
        <begin position="89"/>
        <end position="109"/>
    </location>
</feature>
<evidence type="ECO:0000313" key="2">
    <source>
        <dbReference type="EMBL" id="QRW24763.1"/>
    </source>
</evidence>
<feature type="region of interest" description="Disordered" evidence="1">
    <location>
        <begin position="198"/>
        <end position="239"/>
    </location>
</feature>
<feature type="region of interest" description="Disordered" evidence="1">
    <location>
        <begin position="2162"/>
        <end position="2182"/>
    </location>
</feature>
<evidence type="ECO:0000256" key="1">
    <source>
        <dbReference type="SAM" id="MobiDB-lite"/>
    </source>
</evidence>
<proteinExistence type="predicted"/>
<feature type="compositionally biased region" description="Polar residues" evidence="1">
    <location>
        <begin position="375"/>
        <end position="385"/>
    </location>
</feature>
<feature type="region of interest" description="Disordered" evidence="1">
    <location>
        <begin position="45"/>
        <end position="122"/>
    </location>
</feature>
<feature type="region of interest" description="Disordered" evidence="1">
    <location>
        <begin position="1128"/>
        <end position="1154"/>
    </location>
</feature>
<feature type="compositionally biased region" description="Polar residues" evidence="1">
    <location>
        <begin position="1731"/>
        <end position="1747"/>
    </location>
</feature>
<feature type="compositionally biased region" description="Polar residues" evidence="1">
    <location>
        <begin position="1685"/>
        <end position="1706"/>
    </location>
</feature>
<dbReference type="EMBL" id="CP059669">
    <property type="protein sequence ID" value="QRW24763.1"/>
    <property type="molecule type" value="Genomic_DNA"/>
</dbReference>
<evidence type="ECO:0008006" key="4">
    <source>
        <dbReference type="Google" id="ProtNLM"/>
    </source>
</evidence>
<feature type="region of interest" description="Disordered" evidence="1">
    <location>
        <begin position="254"/>
        <end position="291"/>
    </location>
</feature>
<feature type="compositionally biased region" description="Polar residues" evidence="1">
    <location>
        <begin position="1011"/>
        <end position="1020"/>
    </location>
</feature>
<feature type="region of interest" description="Disordered" evidence="1">
    <location>
        <begin position="424"/>
        <end position="448"/>
    </location>
</feature>
<feature type="compositionally biased region" description="Polar residues" evidence="1">
    <location>
        <begin position="257"/>
        <end position="278"/>
    </location>
</feature>
<organism evidence="2 3">
    <name type="scientific">Rhizoctonia solani</name>
    <dbReference type="NCBI Taxonomy" id="456999"/>
    <lineage>
        <taxon>Eukaryota</taxon>
        <taxon>Fungi</taxon>
        <taxon>Dikarya</taxon>
        <taxon>Basidiomycota</taxon>
        <taxon>Agaricomycotina</taxon>
        <taxon>Agaricomycetes</taxon>
        <taxon>Cantharellales</taxon>
        <taxon>Ceratobasidiaceae</taxon>
        <taxon>Rhizoctonia</taxon>
    </lineage>
</organism>
<feature type="compositionally biased region" description="Polar residues" evidence="1">
    <location>
        <begin position="51"/>
        <end position="66"/>
    </location>
</feature>
<dbReference type="Proteomes" id="UP000650533">
    <property type="component" value="Chromosome 12"/>
</dbReference>
<dbReference type="GeneID" id="67033953"/>
<feature type="compositionally biased region" description="Low complexity" evidence="1">
    <location>
        <begin position="67"/>
        <end position="77"/>
    </location>
</feature>
<gene>
    <name evidence="2" type="ORF">RhiXN_11675</name>
</gene>
<feature type="region of interest" description="Disordered" evidence="1">
    <location>
        <begin position="2061"/>
        <end position="2083"/>
    </location>
</feature>
<feature type="compositionally biased region" description="Basic and acidic residues" evidence="1">
    <location>
        <begin position="198"/>
        <end position="219"/>
    </location>
</feature>
<feature type="compositionally biased region" description="Polar residues" evidence="1">
    <location>
        <begin position="174"/>
        <end position="183"/>
    </location>
</feature>
<feature type="compositionally biased region" description="Acidic residues" evidence="1">
    <location>
        <begin position="1781"/>
        <end position="1791"/>
    </location>
</feature>
<feature type="region of interest" description="Disordered" evidence="1">
    <location>
        <begin position="366"/>
        <end position="385"/>
    </location>
</feature>
<feature type="region of interest" description="Disordered" evidence="1">
    <location>
        <begin position="2013"/>
        <end position="2049"/>
    </location>
</feature>
<feature type="compositionally biased region" description="Basic and acidic residues" evidence="1">
    <location>
        <begin position="1767"/>
        <end position="1779"/>
    </location>
</feature>
<protein>
    <recommendedName>
        <fullName evidence="4">Retrotransposon gag domain-containing protein</fullName>
    </recommendedName>
</protein>
<dbReference type="RefSeq" id="XP_043185000.1">
    <property type="nucleotide sequence ID" value="XM_043331490.1"/>
</dbReference>
<feature type="region of interest" description="Disordered" evidence="1">
    <location>
        <begin position="141"/>
        <end position="183"/>
    </location>
</feature>
<evidence type="ECO:0000313" key="3">
    <source>
        <dbReference type="Proteomes" id="UP000650533"/>
    </source>
</evidence>
<feature type="compositionally biased region" description="Polar residues" evidence="1">
    <location>
        <begin position="641"/>
        <end position="657"/>
    </location>
</feature>
<feature type="region of interest" description="Disordered" evidence="1">
    <location>
        <begin position="1667"/>
        <end position="1813"/>
    </location>
</feature>
<feature type="compositionally biased region" description="Low complexity" evidence="1">
    <location>
        <begin position="141"/>
        <end position="168"/>
    </location>
</feature>
<accession>A0A8H8T1R3</accession>
<feature type="compositionally biased region" description="Low complexity" evidence="1">
    <location>
        <begin position="1667"/>
        <end position="1684"/>
    </location>
</feature>
<dbReference type="KEGG" id="rsx:RhiXN_11675"/>
<feature type="compositionally biased region" description="Polar residues" evidence="1">
    <location>
        <begin position="2013"/>
        <end position="2022"/>
    </location>
</feature>
<feature type="compositionally biased region" description="Polar residues" evidence="1">
    <location>
        <begin position="1031"/>
        <end position="1057"/>
    </location>
</feature>
<sequence>MWKPPEHLHRLSRSELGLWTTREHCSSTSKHVPSTSTALDTLQPTARHPLTSPNHSIDLSNSTNAARSPDTTTSSPRTHQDARKHGWMTNYSKATPSTSSTAQPRSTTLPIPRPQSRYSSDVNDDCIHLDAALRMYLDTNNNHANNTETTSNSSRRSQQSSQCRSISNERSQHENNSLTVSDTHNVVAVNKDIFRRAQDGSIHTSKERYRERDAPFDPNHRRKEAISSTPSTHEARTATAQHECVENYMDDRHKRSYQQLSSKRSLPNNIYSPSTERTSPCIPRDPSYTASDPSYALSNPPYSLIDHNSEDPVDPLNHSISYDTMRDNYLVNNRDNGCKASGSQLSFEPDTESKYLPATVRQPEEWHTKTKTRRGQATVSSQCSPDQAISYNPRYESVAESLDLSKYTPTVAVQLDEWPVQPRTWQHEETTSSQHSPEQVALHDSRSSLATSSPELRKYLPYLPDTPAYAITDKEIADYSFQPASAGLISETRLDPEISRARRTLRRLARNLYNLPMPTQQDSYTPDQSCETWATHLFELLDIVTTFRPTCLITNKLIPAQDMQDWPEYGELHIAYNSLVAKTIRQSNEFDLLLPTPEWPASECLFDACAFEVAAVSFRDQMERSIQRLHNILTKSITVQDLPHKSSTNHLPATNHPQGDPRKHNSRINSNCQPDLLPNEAKNQHELSHDKLPTQTTLIESPTMSSTCDDDYRVTKVFQSSAKLRLPHSEPMGHLNRHTSPRASIEYMYASAGSTISNLETVKGTQPNHMTMSSSSYSSLNDSQPSTPLDLEVVSVSTPTFTLECGNSPALPVWKSVDKSIPIVDEIPVEAVKGIASNEQLSDLWVNKIAQPLVTIKKRNGITSRKESLAKPVKQPDNESIRMMRDQFRSTTPLPDEALCDPVHINSHHSFGNLSPLHVLVTTSSANGIIKHTGTPSNLTSHGPTSIDTHISNTHAKRTISNDLTYKEAAPRTISGLSISQASHSPDEFHNATDPFSSMITKQAIDASHNNVVHTSSSIRQTKEQDLSSRLPRQSQSKPCLNQDLLTNAPNKPLSQQEHGETLTGVCSETLGNFPDFQPLEVDLSPDMKDWLVETIREIQQIMDIYAEPTVSHTSTADSAVIEIERHSALDSTRPPGPEHPISTILPDKSSKSAQRMTKLSASMKSSESSSLCNNSHTTRLVNDLLLPAQSSVRIFESEASKQSLLVDKIDMGKNDTIQSALQATPSRDPYSALSETIRGSESTEISAADYATTNTSIFKDVSINSGEGSVTISSIDSSASSVSTIDHELPTQDSNEPPESSHYEMKHKTLTPSFDTQCISSELRNEHVGLHSEQLRNWISEQTLVHISEEPDSAHRSLPIILVNTEYSNALHEYDSSGTSVVLVPSISVAANAAFESLAPSEIRNLSPDYQPMALCISAESSAESSAVNTELRIVLPEKSANDEPVISQAELVSDIGINCLVPEEPTTPSRGDNIDQISIHSSISTDEGLRSPVINTKSPNGLTISDVRVETPMSQDPELPSTLISGMSSSITHSFTKPTDHEYLLPPDKLTPYGLVTSEVSNPGDRSNNDTLASTPMREHLYQYELLEDQLDISTTLSYKYNQEAERKHSTYKPEAIEPDEPDINLCISSLNTQASGTAEEQALQHITGPSYQDNFTFTVRSAAARTSRLSRSPVRSSSRRSTNQAFGTAKNLRSNRVSSSTASKARRNRNTLPTHVRSRLASSRRFSESSQDETSQASVSSQYSHKCDRGDSPCAHESNQSSNEDQHPQQRTRNDPPDPPDESGDEYSDVPIRNPIRARSFRPKPVHFDPKLEPDNIPEWNGNTSELPRWIISINNLAEYGIYARIQLGRQVPSRLTGRALRWFNALDKTYRRIITADWPSLRRAITIHFMNRLLIDRNKAEALQAGFRDRDNPYETPVDYIVRKAETLTLFSDWTESELITEIMNSAPEHWSLYIDTSVGTTWDDFLDKVAWHEDRLLRHDNNISQDIQKQLDEIKEILKNIEIQPDSNVKTNRSSQGDYKELSDNENTSDNESEINEKASTQDSYQTLRSFTALVRPCTPEPIPARKSIEEDVSSRQSLDWKSSQERLTIELAKLNERLNELLTPQTLPATELPKGDRKEIPTDCNASAGTSAFMGRNQAVESPLRKTRLQSKADLPYISPANPRSHGTTHRRNHLYPGKMQQPLDKLTYWSGQRTIINLIDVPCSDIIKAPLYKLRRRPNRYQQDLVINQWSKSLAEMLREQEYMKLGDKCTYQHPIQWLGRDLSSKPKKQLKSAPDLRLRSKSLKGTIKDNPL</sequence>
<name>A0A8H8T1R3_9AGAM</name>
<feature type="region of interest" description="Disordered" evidence="1">
    <location>
        <begin position="641"/>
        <end position="678"/>
    </location>
</feature>
<feature type="region of interest" description="Disordered" evidence="1">
    <location>
        <begin position="1011"/>
        <end position="1060"/>
    </location>
</feature>